<keyword evidence="1" id="KW-0808">Transferase</keyword>
<dbReference type="Proteomes" id="UP000230859">
    <property type="component" value="Unassembled WGS sequence"/>
</dbReference>
<evidence type="ECO:0000259" key="2">
    <source>
        <dbReference type="PROSITE" id="PS51186"/>
    </source>
</evidence>
<accession>A0A2H0LPF6</accession>
<evidence type="ECO:0000313" key="3">
    <source>
        <dbReference type="EMBL" id="PIQ86309.1"/>
    </source>
</evidence>
<gene>
    <name evidence="3" type="ORF">COV74_05440</name>
</gene>
<dbReference type="SUPFAM" id="SSF55729">
    <property type="entry name" value="Acyl-CoA N-acyltransferases (Nat)"/>
    <property type="match status" value="1"/>
</dbReference>
<name>A0A2H0LPF6_9BACT</name>
<organism evidence="3 4">
    <name type="scientific">Candidatus Abzuiibacterium crystallinum</name>
    <dbReference type="NCBI Taxonomy" id="1974748"/>
    <lineage>
        <taxon>Bacteria</taxon>
        <taxon>Pseudomonadati</taxon>
        <taxon>Candidatus Omnitrophota</taxon>
        <taxon>Candidatus Abzuiibacterium</taxon>
    </lineage>
</organism>
<dbReference type="EMBL" id="PCVY01000047">
    <property type="protein sequence ID" value="PIQ86309.1"/>
    <property type="molecule type" value="Genomic_DNA"/>
</dbReference>
<dbReference type="CDD" id="cd04301">
    <property type="entry name" value="NAT_SF"/>
    <property type="match status" value="1"/>
</dbReference>
<evidence type="ECO:0000313" key="4">
    <source>
        <dbReference type="Proteomes" id="UP000230859"/>
    </source>
</evidence>
<dbReference type="Gene3D" id="3.40.630.30">
    <property type="match status" value="1"/>
</dbReference>
<proteinExistence type="predicted"/>
<dbReference type="InterPro" id="IPR050769">
    <property type="entry name" value="NAT_camello-type"/>
</dbReference>
<dbReference type="Pfam" id="PF00583">
    <property type="entry name" value="Acetyltransf_1"/>
    <property type="match status" value="1"/>
</dbReference>
<dbReference type="PANTHER" id="PTHR13947">
    <property type="entry name" value="GNAT FAMILY N-ACETYLTRANSFERASE"/>
    <property type="match status" value="1"/>
</dbReference>
<protein>
    <recommendedName>
        <fullName evidence="2">N-acetyltransferase domain-containing protein</fullName>
    </recommendedName>
</protein>
<comment type="caution">
    <text evidence="3">The sequence shown here is derived from an EMBL/GenBank/DDBJ whole genome shotgun (WGS) entry which is preliminary data.</text>
</comment>
<reference evidence="3 4" key="1">
    <citation type="submission" date="2017-09" db="EMBL/GenBank/DDBJ databases">
        <title>Depth-based differentiation of microbial function through sediment-hosted aquifers and enrichment of novel symbionts in the deep terrestrial subsurface.</title>
        <authorList>
            <person name="Probst A.J."/>
            <person name="Ladd B."/>
            <person name="Jarett J.K."/>
            <person name="Geller-Mcgrath D.E."/>
            <person name="Sieber C.M."/>
            <person name="Emerson J.B."/>
            <person name="Anantharaman K."/>
            <person name="Thomas B.C."/>
            <person name="Malmstrom R."/>
            <person name="Stieglmeier M."/>
            <person name="Klingl A."/>
            <person name="Woyke T."/>
            <person name="Ryan C.M."/>
            <person name="Banfield J.F."/>
        </authorList>
    </citation>
    <scope>NUCLEOTIDE SEQUENCE [LARGE SCALE GENOMIC DNA]</scope>
    <source>
        <strain evidence="3">CG11_big_fil_rev_8_21_14_0_20_45_26</strain>
    </source>
</reference>
<dbReference type="AlphaFoldDB" id="A0A2H0LPF6"/>
<dbReference type="InterPro" id="IPR000182">
    <property type="entry name" value="GNAT_dom"/>
</dbReference>
<dbReference type="InterPro" id="IPR016181">
    <property type="entry name" value="Acyl_CoA_acyltransferase"/>
</dbReference>
<feature type="domain" description="N-acetyltransferase" evidence="2">
    <location>
        <begin position="3"/>
        <end position="160"/>
    </location>
</feature>
<sequence>MKVNIRAYQPEDDGAIQGLIADIMDKEFPQTKAAYPMDDLTHISTVYGGPGDAFFVAVDHHQIVGTVAVKHEDKRVALLRRIFVAPTHRNQKLGIGLIEKAIQFCKDNGYQELVFRTSSKMDRAIRLCQKKNFQQRASLEIGGLELLKFVLFLGNGEAKS</sequence>
<dbReference type="GO" id="GO:0008080">
    <property type="term" value="F:N-acetyltransferase activity"/>
    <property type="evidence" value="ECO:0007669"/>
    <property type="project" value="InterPro"/>
</dbReference>
<dbReference type="PROSITE" id="PS51186">
    <property type="entry name" value="GNAT"/>
    <property type="match status" value="1"/>
</dbReference>
<evidence type="ECO:0000256" key="1">
    <source>
        <dbReference type="ARBA" id="ARBA00022679"/>
    </source>
</evidence>
<dbReference type="PANTHER" id="PTHR13947:SF37">
    <property type="entry name" value="LD18367P"/>
    <property type="match status" value="1"/>
</dbReference>